<protein>
    <submittedName>
        <fullName evidence="2">Uncharacterized protein</fullName>
    </submittedName>
</protein>
<dbReference type="RefSeq" id="WP_091790760.1">
    <property type="nucleotide sequence ID" value="NZ_FNAF01000001.1"/>
</dbReference>
<feature type="transmembrane region" description="Helical" evidence="1">
    <location>
        <begin position="12"/>
        <end position="30"/>
    </location>
</feature>
<keyword evidence="1" id="KW-0472">Membrane</keyword>
<dbReference type="STRING" id="2741.SAMN04489866_10159"/>
<sequence>MKTLPVRVLGRIFMITAYVMFLAALVRVDLGLINHVQAGIRVTAWLTLTVISAVVSDAIEL</sequence>
<gene>
    <name evidence="2" type="ORF">SAMN04489866_10159</name>
</gene>
<proteinExistence type="predicted"/>
<evidence type="ECO:0000313" key="3">
    <source>
        <dbReference type="Proteomes" id="UP000198995"/>
    </source>
</evidence>
<evidence type="ECO:0000313" key="2">
    <source>
        <dbReference type="EMBL" id="SDD05446.1"/>
    </source>
</evidence>
<dbReference type="AlphaFoldDB" id="A0A1G6RNC4"/>
<organism evidence="2 3">
    <name type="scientific">Peptococcus niger</name>
    <dbReference type="NCBI Taxonomy" id="2741"/>
    <lineage>
        <taxon>Bacteria</taxon>
        <taxon>Bacillati</taxon>
        <taxon>Bacillota</taxon>
        <taxon>Clostridia</taxon>
        <taxon>Eubacteriales</taxon>
        <taxon>Peptococcaceae</taxon>
        <taxon>Peptococcus</taxon>
    </lineage>
</organism>
<keyword evidence="1" id="KW-1133">Transmembrane helix</keyword>
<name>A0A1G6RNC4_PEPNI</name>
<keyword evidence="3" id="KW-1185">Reference proteome</keyword>
<evidence type="ECO:0000256" key="1">
    <source>
        <dbReference type="SAM" id="Phobius"/>
    </source>
</evidence>
<dbReference type="Proteomes" id="UP000198995">
    <property type="component" value="Unassembled WGS sequence"/>
</dbReference>
<keyword evidence="1" id="KW-0812">Transmembrane</keyword>
<accession>A0A1G6RNC4</accession>
<dbReference type="EMBL" id="FNAF01000001">
    <property type="protein sequence ID" value="SDD05446.1"/>
    <property type="molecule type" value="Genomic_DNA"/>
</dbReference>
<reference evidence="2 3" key="1">
    <citation type="submission" date="2016-10" db="EMBL/GenBank/DDBJ databases">
        <authorList>
            <person name="de Groot N.N."/>
        </authorList>
    </citation>
    <scope>NUCLEOTIDE SEQUENCE [LARGE SCALE GENOMIC DNA]</scope>
    <source>
        <strain evidence="2 3">DSM 20475</strain>
    </source>
</reference>